<organism evidence="1 2">
    <name type="scientific">Gordonia phage Phistory</name>
    <dbReference type="NCBI Taxonomy" id="2301694"/>
    <lineage>
        <taxon>Viruses</taxon>
        <taxon>Duplodnaviria</taxon>
        <taxon>Heunggongvirae</taxon>
        <taxon>Uroviricota</taxon>
        <taxon>Caudoviricetes</taxon>
        <taxon>Langleyhallvirinae</taxon>
        <taxon>Phistoryvirus</taxon>
        <taxon>Phistoryvirus phistory</taxon>
    </lineage>
</organism>
<sequence length="104" mass="11866">MPQNAGVSKINLEAITDDVAMAARSPEMARHVALDHTPHLIARIRELEASTRVIHDKMKLEAEEMKRLLDGPGFSPKAYDETHGRFKAYFDAWTELDRHSRVVR</sequence>
<dbReference type="GeneID" id="54999291"/>
<accession>A0A385DYZ2</accession>
<name>A0A385DYZ2_9CAUD</name>
<reference evidence="1 2" key="1">
    <citation type="submission" date="2018-07" db="EMBL/GenBank/DDBJ databases">
        <authorList>
            <person name="Washington J.M."/>
            <person name="Garlena R.A."/>
            <person name="Russell D.A."/>
            <person name="Pope W.H."/>
            <person name="Jacobs-Sera D."/>
            <person name="Hatfull G.F."/>
        </authorList>
    </citation>
    <scope>NUCLEOTIDE SEQUENCE [LARGE SCALE GENOMIC DNA]</scope>
</reference>
<protein>
    <submittedName>
        <fullName evidence="1">Uncharacterized protein</fullName>
    </submittedName>
</protein>
<proteinExistence type="predicted"/>
<dbReference type="EMBL" id="MH651185">
    <property type="protein sequence ID" value="AXQ64753.1"/>
    <property type="molecule type" value="Genomic_DNA"/>
</dbReference>
<keyword evidence="2" id="KW-1185">Reference proteome</keyword>
<evidence type="ECO:0000313" key="1">
    <source>
        <dbReference type="EMBL" id="AXQ64753.1"/>
    </source>
</evidence>
<dbReference type="RefSeq" id="YP_009808389.1">
    <property type="nucleotide sequence ID" value="NC_048040.1"/>
</dbReference>
<dbReference type="Proteomes" id="UP000264531">
    <property type="component" value="Segment"/>
</dbReference>
<evidence type="ECO:0000313" key="2">
    <source>
        <dbReference type="Proteomes" id="UP000264531"/>
    </source>
</evidence>
<gene>
    <name evidence="1" type="primary">48</name>
    <name evidence="1" type="ORF">SEA_PHISTORY_48</name>
</gene>
<dbReference type="KEGG" id="vg:54999291"/>